<feature type="chain" id="PRO_5046081496" evidence="4">
    <location>
        <begin position="32"/>
        <end position="255"/>
    </location>
</feature>
<evidence type="ECO:0000256" key="4">
    <source>
        <dbReference type="SAM" id="SignalP"/>
    </source>
</evidence>
<evidence type="ECO:0000256" key="2">
    <source>
        <dbReference type="ARBA" id="ARBA00023002"/>
    </source>
</evidence>
<evidence type="ECO:0000256" key="3">
    <source>
        <dbReference type="ARBA" id="ARBA00023004"/>
    </source>
</evidence>
<feature type="signal peptide" evidence="4">
    <location>
        <begin position="1"/>
        <end position="31"/>
    </location>
</feature>
<gene>
    <name evidence="5" type="ORF">WFZ85_06275</name>
</gene>
<organism evidence="5 6">
    <name type="scientific">Flavobacterium aureirubrum</name>
    <dbReference type="NCBI Taxonomy" id="3133147"/>
    <lineage>
        <taxon>Bacteria</taxon>
        <taxon>Pseudomonadati</taxon>
        <taxon>Bacteroidota</taxon>
        <taxon>Flavobacteriia</taxon>
        <taxon>Flavobacteriales</taxon>
        <taxon>Flavobacteriaceae</taxon>
        <taxon>Flavobacterium</taxon>
    </lineage>
</organism>
<keyword evidence="6" id="KW-1185">Reference proteome</keyword>
<dbReference type="RefSeq" id="WP_342695435.1">
    <property type="nucleotide sequence ID" value="NZ_JBCGDO010000006.1"/>
</dbReference>
<dbReference type="EMBL" id="JBCGDO010000006">
    <property type="protein sequence ID" value="MEM0542214.1"/>
    <property type="molecule type" value="Genomic_DNA"/>
</dbReference>
<protein>
    <submittedName>
        <fullName evidence="5">Uncharacterized protein</fullName>
    </submittedName>
</protein>
<dbReference type="Proteomes" id="UP001460072">
    <property type="component" value="Unassembled WGS sequence"/>
</dbReference>
<dbReference type="SUPFAM" id="SSF51182">
    <property type="entry name" value="RmlC-like cupins"/>
    <property type="match status" value="1"/>
</dbReference>
<sequence>MEHNERREFIKMSALAFAGIALQLNSISAFAQQSNLFQGKSINPGLNWDSFLSKVTKLASEQFEPNWNQKEYIKAVQALLLQCKFPEFENVKKEFVGYTDKNKNWFEHSLLHKEFNFQVSLLQFEKGEYISHHNHPDMCGVINMVTGNALVKNYTLHKELEKTKKQSYNGQTYTLKSCVLEETKKEILTPGNTSILTSTKGNIHSLMPNEFTQLVDVFTPAYNEKNEAASIWYQVNEEINFENNPKLFEAEYALS</sequence>
<dbReference type="Pfam" id="PF07847">
    <property type="entry name" value="PCO_ADO"/>
    <property type="match status" value="1"/>
</dbReference>
<evidence type="ECO:0000256" key="1">
    <source>
        <dbReference type="ARBA" id="ARBA00022723"/>
    </source>
</evidence>
<dbReference type="InterPro" id="IPR006311">
    <property type="entry name" value="TAT_signal"/>
</dbReference>
<dbReference type="Gene3D" id="2.60.120.10">
    <property type="entry name" value="Jelly Rolls"/>
    <property type="match status" value="1"/>
</dbReference>
<keyword evidence="3" id="KW-0408">Iron</keyword>
<reference evidence="5 6" key="1">
    <citation type="submission" date="2024-03" db="EMBL/GenBank/DDBJ databases">
        <title>Two novel species of the genus Flavobacterium exhibiting potentially degradation of complex polysaccharides.</title>
        <authorList>
            <person name="Lian X."/>
        </authorList>
    </citation>
    <scope>NUCLEOTIDE SEQUENCE [LARGE SCALE GENOMIC DNA]</scope>
    <source>
        <strain evidence="6">j3</strain>
    </source>
</reference>
<evidence type="ECO:0000313" key="6">
    <source>
        <dbReference type="Proteomes" id="UP001460072"/>
    </source>
</evidence>
<dbReference type="InterPro" id="IPR012864">
    <property type="entry name" value="PCO/ADO"/>
</dbReference>
<comment type="caution">
    <text evidence="5">The sequence shown here is derived from an EMBL/GenBank/DDBJ whole genome shotgun (WGS) entry which is preliminary data.</text>
</comment>
<keyword evidence="2" id="KW-0560">Oxidoreductase</keyword>
<accession>A0ABU9N3C3</accession>
<evidence type="ECO:0000313" key="5">
    <source>
        <dbReference type="EMBL" id="MEM0542214.1"/>
    </source>
</evidence>
<dbReference type="InterPro" id="IPR011051">
    <property type="entry name" value="RmlC_Cupin_sf"/>
</dbReference>
<name>A0ABU9N3C3_9FLAO</name>
<dbReference type="PROSITE" id="PS51318">
    <property type="entry name" value="TAT"/>
    <property type="match status" value="1"/>
</dbReference>
<keyword evidence="4" id="KW-0732">Signal</keyword>
<dbReference type="InterPro" id="IPR014710">
    <property type="entry name" value="RmlC-like_jellyroll"/>
</dbReference>
<proteinExistence type="predicted"/>
<keyword evidence="1" id="KW-0479">Metal-binding</keyword>